<dbReference type="InterPro" id="IPR024079">
    <property type="entry name" value="MetalloPept_cat_dom_sf"/>
</dbReference>
<dbReference type="AlphaFoldDB" id="A0A4R6URV2"/>
<keyword evidence="1" id="KW-0732">Signal</keyword>
<feature type="chain" id="PRO_5020518902" description="Matrixin" evidence="1">
    <location>
        <begin position="23"/>
        <end position="268"/>
    </location>
</feature>
<dbReference type="EMBL" id="SNYM01000015">
    <property type="protein sequence ID" value="TDQ46044.1"/>
    <property type="molecule type" value="Genomic_DNA"/>
</dbReference>
<protein>
    <recommendedName>
        <fullName evidence="4">Matrixin</fullName>
    </recommendedName>
</protein>
<evidence type="ECO:0008006" key="4">
    <source>
        <dbReference type="Google" id="ProtNLM"/>
    </source>
</evidence>
<dbReference type="Proteomes" id="UP000295375">
    <property type="component" value="Unassembled WGS sequence"/>
</dbReference>
<feature type="signal peptide" evidence="1">
    <location>
        <begin position="1"/>
        <end position="22"/>
    </location>
</feature>
<dbReference type="Gene3D" id="3.40.390.10">
    <property type="entry name" value="Collagenase (Catalytic Domain)"/>
    <property type="match status" value="1"/>
</dbReference>
<gene>
    <name evidence="2" type="ORF">EV696_11538</name>
</gene>
<dbReference type="SUPFAM" id="SSF55486">
    <property type="entry name" value="Metalloproteases ('zincins'), catalytic domain"/>
    <property type="match status" value="1"/>
</dbReference>
<comment type="caution">
    <text evidence="2">The sequence shown here is derived from an EMBL/GenBank/DDBJ whole genome shotgun (WGS) entry which is preliminary data.</text>
</comment>
<dbReference type="RefSeq" id="WP_133592131.1">
    <property type="nucleotide sequence ID" value="NZ_CP037953.1"/>
</dbReference>
<organism evidence="2 3">
    <name type="scientific">Permianibacter aggregans</name>
    <dbReference type="NCBI Taxonomy" id="1510150"/>
    <lineage>
        <taxon>Bacteria</taxon>
        <taxon>Pseudomonadati</taxon>
        <taxon>Pseudomonadota</taxon>
        <taxon>Gammaproteobacteria</taxon>
        <taxon>Pseudomonadales</taxon>
        <taxon>Pseudomonadaceae</taxon>
        <taxon>Permianibacter</taxon>
    </lineage>
</organism>
<dbReference type="OrthoDB" id="7594344at2"/>
<proteinExistence type="predicted"/>
<reference evidence="2 3" key="1">
    <citation type="submission" date="2019-03" db="EMBL/GenBank/DDBJ databases">
        <title>Genomic Encyclopedia of Type Strains, Phase IV (KMG-IV): sequencing the most valuable type-strain genomes for metagenomic binning, comparative biology and taxonomic classification.</title>
        <authorList>
            <person name="Goeker M."/>
        </authorList>
    </citation>
    <scope>NUCLEOTIDE SEQUENCE [LARGE SCALE GENOMIC DNA]</scope>
    <source>
        <strain evidence="2 3">DSM 103792</strain>
    </source>
</reference>
<sequence length="268" mass="29787">MNRWQWFSVSMIVWGSMSSANADHAWGNYHWERSSNPITIGLGDNVDSRWQASLDGAANDWSASRVINTPVVAGTVSNPKRCRASTGKVEVCNDTYGNNGWLGIASIAINGGHITSGVVKVNDTYYNSPTYDTPAWRNSVMCQEIGHILGLDHNDEDFNTTTGTCMDYSNNPEPNQHPDQHDYQMLEQIYQHLDDEGGGGNPCKGKKCQSGMSAEDFFNNIDMNGPENWGRLLAARGGKAVYELNFGQGRRILTVVTWTLERAREHQH</sequence>
<evidence type="ECO:0000256" key="1">
    <source>
        <dbReference type="SAM" id="SignalP"/>
    </source>
</evidence>
<evidence type="ECO:0000313" key="3">
    <source>
        <dbReference type="Proteomes" id="UP000295375"/>
    </source>
</evidence>
<evidence type="ECO:0000313" key="2">
    <source>
        <dbReference type="EMBL" id="TDQ46044.1"/>
    </source>
</evidence>
<dbReference type="GO" id="GO:0008237">
    <property type="term" value="F:metallopeptidase activity"/>
    <property type="evidence" value="ECO:0007669"/>
    <property type="project" value="InterPro"/>
</dbReference>
<keyword evidence="3" id="KW-1185">Reference proteome</keyword>
<name>A0A4R6URV2_9GAMM</name>
<accession>A0A4R6URV2</accession>